<accession>A0A0R1U9B1</accession>
<dbReference type="EMBL" id="AZFK01000040">
    <property type="protein sequence ID" value="KRL89897.1"/>
    <property type="molecule type" value="Genomic_DNA"/>
</dbReference>
<evidence type="ECO:0000259" key="6">
    <source>
        <dbReference type="Pfam" id="PF00881"/>
    </source>
</evidence>
<evidence type="ECO:0000256" key="1">
    <source>
        <dbReference type="ARBA" id="ARBA00008366"/>
    </source>
</evidence>
<dbReference type="InterPro" id="IPR029479">
    <property type="entry name" value="Nitroreductase"/>
</dbReference>
<evidence type="ECO:0000256" key="3">
    <source>
        <dbReference type="ARBA" id="ARBA00022643"/>
    </source>
</evidence>
<dbReference type="CDD" id="cd02146">
    <property type="entry name" value="NfsA-like"/>
    <property type="match status" value="1"/>
</dbReference>
<name>A0A0R1U9B1_9LACO</name>
<dbReference type="Gene3D" id="3.40.109.10">
    <property type="entry name" value="NADH Oxidase"/>
    <property type="match status" value="1"/>
</dbReference>
<dbReference type="PATRIC" id="fig|1423760.3.peg.1561"/>
<evidence type="ECO:0000256" key="4">
    <source>
        <dbReference type="ARBA" id="ARBA00023002"/>
    </source>
</evidence>
<dbReference type="PANTHER" id="PTHR43425">
    <property type="entry name" value="OXYGEN-INSENSITIVE NADPH NITROREDUCTASE"/>
    <property type="match status" value="1"/>
</dbReference>
<dbReference type="SUPFAM" id="SSF55469">
    <property type="entry name" value="FMN-dependent nitroreductase-like"/>
    <property type="match status" value="1"/>
</dbReference>
<dbReference type="AlphaFoldDB" id="A0A0R1U9B1"/>
<organism evidence="7 8">
    <name type="scientific">Limosilactobacillus ingluviei DSM 15946</name>
    <dbReference type="NCBI Taxonomy" id="1423760"/>
    <lineage>
        <taxon>Bacteria</taxon>
        <taxon>Bacillati</taxon>
        <taxon>Bacillota</taxon>
        <taxon>Bacilli</taxon>
        <taxon>Lactobacillales</taxon>
        <taxon>Lactobacillaceae</taxon>
        <taxon>Limosilactobacillus</taxon>
    </lineage>
</organism>
<dbReference type="InterPro" id="IPR016446">
    <property type="entry name" value="Flavin_OxRdtase_Frp"/>
</dbReference>
<evidence type="ECO:0000256" key="2">
    <source>
        <dbReference type="ARBA" id="ARBA00022630"/>
    </source>
</evidence>
<evidence type="ECO:0000313" key="7">
    <source>
        <dbReference type="EMBL" id="KRL89897.1"/>
    </source>
</evidence>
<dbReference type="GO" id="GO:0016491">
    <property type="term" value="F:oxidoreductase activity"/>
    <property type="evidence" value="ECO:0007669"/>
    <property type="project" value="UniProtKB-UniRule"/>
</dbReference>
<keyword evidence="2 5" id="KW-0285">Flavoprotein</keyword>
<dbReference type="Proteomes" id="UP000050816">
    <property type="component" value="Unassembled WGS sequence"/>
</dbReference>
<evidence type="ECO:0000256" key="5">
    <source>
        <dbReference type="PIRNR" id="PIRNR005426"/>
    </source>
</evidence>
<feature type="domain" description="Nitroreductase" evidence="6">
    <location>
        <begin position="8"/>
        <end position="162"/>
    </location>
</feature>
<dbReference type="PANTHER" id="PTHR43425:SF3">
    <property type="entry name" value="NADPH-DEPENDENT OXIDOREDUCTASE"/>
    <property type="match status" value="1"/>
</dbReference>
<dbReference type="PIRSF" id="PIRSF005426">
    <property type="entry name" value="Frp"/>
    <property type="match status" value="1"/>
</dbReference>
<dbReference type="RefSeq" id="WP_056954694.1">
    <property type="nucleotide sequence ID" value="NZ_AZFK01000040.1"/>
</dbReference>
<dbReference type="Pfam" id="PF00881">
    <property type="entry name" value="Nitroreductase"/>
    <property type="match status" value="1"/>
</dbReference>
<proteinExistence type="inferred from homology"/>
<keyword evidence="3 5" id="KW-0288">FMN</keyword>
<evidence type="ECO:0000313" key="8">
    <source>
        <dbReference type="Proteomes" id="UP000050816"/>
    </source>
</evidence>
<comment type="similarity">
    <text evidence="1 5">Belongs to the flavin oxidoreductase frp family.</text>
</comment>
<keyword evidence="5" id="KW-0521">NADP</keyword>
<comment type="caution">
    <text evidence="7">The sequence shown here is derived from an EMBL/GenBank/DDBJ whole genome shotgun (WGS) entry which is preliminary data.</text>
</comment>
<sequence>MEVFDLLTQHVSVRDFEATPLSAATKQQLLTAAHAGSSSNFVQATSIIEVQAPALRNELAEISQSAAYVKKSGVFYVFVADLYRQAHLLEAAGQAVAPVTNLESFLVSVVDTTIAAENMAVAAEAQGLGICFIGGLRNDLARVAELLHLPKYTVPLFGLTIGVPRTKNGVKPRLPLANFTAVDTYPAAQFTELGDYDEVVRDYYLHRPSHPKDTDWTTTQRDFFATLRRPAVAAFVKAQGFELTR</sequence>
<reference evidence="7 8" key="1">
    <citation type="journal article" date="2015" name="Genome Announc.">
        <title>Expanding the biotechnology potential of lactobacilli through comparative genomics of 213 strains and associated genera.</title>
        <authorList>
            <person name="Sun Z."/>
            <person name="Harris H.M."/>
            <person name="McCann A."/>
            <person name="Guo C."/>
            <person name="Argimon S."/>
            <person name="Zhang W."/>
            <person name="Yang X."/>
            <person name="Jeffery I.B."/>
            <person name="Cooney J.C."/>
            <person name="Kagawa T.F."/>
            <person name="Liu W."/>
            <person name="Song Y."/>
            <person name="Salvetti E."/>
            <person name="Wrobel A."/>
            <person name="Rasinkangas P."/>
            <person name="Parkhill J."/>
            <person name="Rea M.C."/>
            <person name="O'Sullivan O."/>
            <person name="Ritari J."/>
            <person name="Douillard F.P."/>
            <person name="Paul Ross R."/>
            <person name="Yang R."/>
            <person name="Briner A.E."/>
            <person name="Felis G.E."/>
            <person name="de Vos W.M."/>
            <person name="Barrangou R."/>
            <person name="Klaenhammer T.R."/>
            <person name="Caufield P.W."/>
            <person name="Cui Y."/>
            <person name="Zhang H."/>
            <person name="O'Toole P.W."/>
        </authorList>
    </citation>
    <scope>NUCLEOTIDE SEQUENCE [LARGE SCALE GENOMIC DNA]</scope>
    <source>
        <strain evidence="7 8">DSM 15946</strain>
    </source>
</reference>
<keyword evidence="4 5" id="KW-0560">Oxidoreductase</keyword>
<gene>
    <name evidence="7" type="ORF">FC43_GL001489</name>
</gene>
<protein>
    <recommendedName>
        <fullName evidence="6">Nitroreductase domain-containing protein</fullName>
    </recommendedName>
</protein>
<dbReference type="InterPro" id="IPR000415">
    <property type="entry name" value="Nitroreductase-like"/>
</dbReference>